<evidence type="ECO:0000259" key="6">
    <source>
        <dbReference type="Pfam" id="PF02668"/>
    </source>
</evidence>
<evidence type="ECO:0000313" key="8">
    <source>
        <dbReference type="Proteomes" id="UP001500604"/>
    </source>
</evidence>
<protein>
    <submittedName>
        <fullName evidence="7">TauD/TfdA family dioxygenase</fullName>
    </submittedName>
</protein>
<evidence type="ECO:0000256" key="5">
    <source>
        <dbReference type="ARBA" id="ARBA00023004"/>
    </source>
</evidence>
<keyword evidence="5" id="KW-0408">Iron</keyword>
<evidence type="ECO:0000313" key="7">
    <source>
        <dbReference type="EMBL" id="GAA4652202.1"/>
    </source>
</evidence>
<keyword evidence="2" id="KW-0479">Metal-binding</keyword>
<sequence>MTDFHVTKHHPRLGVEVCKGNNLNHLNDDQRRELRNALWQHGVIVVRNQHLTANELECFARATFGNQILGGSVNHRLPQTLQNEHVAVLGNPEGPVEKPVEHVACQWHHDKDALPRMDGLPMNALYVVMLHVHDVPYKGLDGHPHTTEFLDQLEAWRKLSPERKAELEPIHLLHQPPVFNPSSKPLPTKSHPLVSEHELIARKGLYMGSDTAIPTGMENDPVAARTFWYALLDEILALCQVYSHRWQTGDVVLWDNSQVMHCGKPYDAMHCRRTGLRLGVIAREEASLRNDAVAQQHT</sequence>
<keyword evidence="4" id="KW-0560">Oxidoreductase</keyword>
<dbReference type="SUPFAM" id="SSF51197">
    <property type="entry name" value="Clavaminate synthase-like"/>
    <property type="match status" value="1"/>
</dbReference>
<accession>A0ABP8VB54</accession>
<dbReference type="InterPro" id="IPR003819">
    <property type="entry name" value="TauD/TfdA-like"/>
</dbReference>
<dbReference type="PANTHER" id="PTHR43779">
    <property type="entry name" value="DIOXYGENASE RV0097-RELATED"/>
    <property type="match status" value="1"/>
</dbReference>
<dbReference type="Proteomes" id="UP001500604">
    <property type="component" value="Unassembled WGS sequence"/>
</dbReference>
<dbReference type="Pfam" id="PF02668">
    <property type="entry name" value="TauD"/>
    <property type="match status" value="1"/>
</dbReference>
<dbReference type="PANTHER" id="PTHR43779:SF3">
    <property type="entry name" value="(3R)-3-[(CARBOXYMETHYL)AMINO]FATTY ACID OXYGENASE_DECARBOXYLASE"/>
    <property type="match status" value="1"/>
</dbReference>
<comment type="similarity">
    <text evidence="1">Belongs to the TfdA dioxygenase family.</text>
</comment>
<comment type="caution">
    <text evidence="7">The sequence shown here is derived from an EMBL/GenBank/DDBJ whole genome shotgun (WGS) entry which is preliminary data.</text>
</comment>
<keyword evidence="3 7" id="KW-0223">Dioxygenase</keyword>
<feature type="domain" description="TauD/TfdA-like" evidence="6">
    <location>
        <begin position="11"/>
        <end position="274"/>
    </location>
</feature>
<name>A0ABP8VB54_9GAMM</name>
<dbReference type="GO" id="GO:0051213">
    <property type="term" value="F:dioxygenase activity"/>
    <property type="evidence" value="ECO:0007669"/>
    <property type="project" value="UniProtKB-KW"/>
</dbReference>
<dbReference type="InterPro" id="IPR051178">
    <property type="entry name" value="TfdA_dioxygenase"/>
</dbReference>
<evidence type="ECO:0000256" key="1">
    <source>
        <dbReference type="ARBA" id="ARBA00005896"/>
    </source>
</evidence>
<reference evidence="8" key="1">
    <citation type="journal article" date="2019" name="Int. J. Syst. Evol. Microbiol.">
        <title>The Global Catalogue of Microorganisms (GCM) 10K type strain sequencing project: providing services to taxonomists for standard genome sequencing and annotation.</title>
        <authorList>
            <consortium name="The Broad Institute Genomics Platform"/>
            <consortium name="The Broad Institute Genome Sequencing Center for Infectious Disease"/>
            <person name="Wu L."/>
            <person name="Ma J."/>
        </authorList>
    </citation>
    <scope>NUCLEOTIDE SEQUENCE [LARGE SCALE GENOMIC DNA]</scope>
    <source>
        <strain evidence="8">JCM 17805</strain>
    </source>
</reference>
<dbReference type="InterPro" id="IPR042098">
    <property type="entry name" value="TauD-like_sf"/>
</dbReference>
<evidence type="ECO:0000256" key="3">
    <source>
        <dbReference type="ARBA" id="ARBA00022964"/>
    </source>
</evidence>
<proteinExistence type="inferred from homology"/>
<evidence type="ECO:0000256" key="4">
    <source>
        <dbReference type="ARBA" id="ARBA00023002"/>
    </source>
</evidence>
<dbReference type="EMBL" id="BAABFL010000471">
    <property type="protein sequence ID" value="GAA4652202.1"/>
    <property type="molecule type" value="Genomic_DNA"/>
</dbReference>
<evidence type="ECO:0000256" key="2">
    <source>
        <dbReference type="ARBA" id="ARBA00022723"/>
    </source>
</evidence>
<organism evidence="7 8">
    <name type="scientific">Kistimonas scapharcae</name>
    <dbReference type="NCBI Taxonomy" id="1036133"/>
    <lineage>
        <taxon>Bacteria</taxon>
        <taxon>Pseudomonadati</taxon>
        <taxon>Pseudomonadota</taxon>
        <taxon>Gammaproteobacteria</taxon>
        <taxon>Oceanospirillales</taxon>
        <taxon>Endozoicomonadaceae</taxon>
        <taxon>Kistimonas</taxon>
    </lineage>
</organism>
<keyword evidence="8" id="KW-1185">Reference proteome</keyword>
<dbReference type="Gene3D" id="3.60.130.10">
    <property type="entry name" value="Clavaminate synthase-like"/>
    <property type="match status" value="1"/>
</dbReference>
<gene>
    <name evidence="7" type="ORF">GCM10023116_44860</name>
</gene>